<proteinExistence type="predicted"/>
<protein>
    <submittedName>
        <fullName evidence="1">Uncharacterized protein</fullName>
    </submittedName>
</protein>
<dbReference type="EMBL" id="MT143982">
    <property type="protein sequence ID" value="QJA44856.1"/>
    <property type="molecule type" value="Genomic_DNA"/>
</dbReference>
<sequence length="1339" mass="149078">MTQFTVPPLGYKEEEDPLAWMKRQEQDTLGKVESGALSLGNPPTMPPYGQVKDQAAWAKLTATMPPERLQRFQSLVDKGGTIQGKPLMGKSLQRERVDLQRQELSMVRQAQAFEQERFDETTTYQRGQAASAIQREQQKEAGITPVTLDWKFLGVDDPAIFEPGTSAFFQYRKDIIEALRGLFPVYDAPDATINRISRGEKVEVGVRSLGAGELGLAEESEGKKWSLAGREFNLREETATLDMAIARADQSGLFYDPDDETKTPVTTLKSKLYQLQQAELTGTLYDGTPTLQAQMQTWTMEHQDKAVFGFDRVVTRLNENGLAVKETEHVYGTNEIALASQQNDRTWQQLQLTGFLWVNPETGQEEFFKGADDRAMDRAHGTWALEEMTRNGYSEAVLDPEGNQRKDPQGNLLFRKVEGTQGPQVRLQERQLDLQEQGMEADDAYRYAAMEQQRQQYEGYFQVRGVNLENLRLTGSEVETLATYGPNIPWDQFRTDKGIDAKAYQAWAQNPTNKRYTQALAASLIEDGSSEVVRRLQGVLGRAPTVDEVQRLLAGETVAALDKNGNPVVDFIGGSATLEKDRLDLQEDLTRDGWTDQDAKAAAERIYQDKVSNGYWGTGPTGKPAWIRGKQEDDAYLLTLQNTFQVDREEAQRIWTEQQRTGYYQIQEVKVGDKTYNNKVWIEGTQPFEARMQQRQLDLQRDGWVETAARQQAQWGNDQFTIWGGYRTVVNPETQVAETTWVPGSQDHQKSMQQMVSDLTEAGWAANAAQDQAQFIRQQSTTDRTYLGQEFVSARKWHYLNQAEKNEDGTSSLSDAQALLLATADWDQVKDKFGVPLQEKLEGMRLQAAKDQYDASMNMQLLSATITSMASLGGGLVKLFMDGNGVESLWTAGGVTVGYLKSVIPGLSDEDAQSIVERVTGALTNDAPESIIAEGTIGEVSASDFFSYWTDDEKATAAGFGSSWKAGFASMIPSAATAGKVLGAATAVGAAALVVGGIYKGVTSLMSWWQRRRDKEKAEDADYDTVFDEWYTVLSWDDQQQVLAILKESDISWKNRDAAVRGMEDGRTYLLRGESVPDVVSQSALTNHLATLQPSTEMGHIAAKIRPLKDAGLFVDELTVDDMTLGDWDKIFTAWKALPGTARKADIKGASHLDHITAGNIESMRTDIATFGVDMEIWGTEEVLGQLKGAYDILRRGFSDTSVLTGAERSVIYKLYDQLNAEFTDFADVFEGEDITAETLPDKIQRLVWIYSGVEDGTLDINKIKKSTPIVLADAVIKIKLRVDINQVLHDTIGDAQATSRGLEEAIVSGATSYRGHPLTYDGSGGVYWRGQYMGTWRS</sequence>
<gene>
    <name evidence="1" type="ORF">TM448A00161_0003</name>
</gene>
<name>A0A6H1ZAC4_9ZZZZ</name>
<evidence type="ECO:0000313" key="1">
    <source>
        <dbReference type="EMBL" id="QJA44856.1"/>
    </source>
</evidence>
<reference evidence="1" key="1">
    <citation type="submission" date="2020-03" db="EMBL/GenBank/DDBJ databases">
        <title>The deep terrestrial virosphere.</title>
        <authorList>
            <person name="Holmfeldt K."/>
            <person name="Nilsson E."/>
            <person name="Simone D."/>
            <person name="Lopez-Fernandez M."/>
            <person name="Wu X."/>
            <person name="de Brujin I."/>
            <person name="Lundin D."/>
            <person name="Andersson A."/>
            <person name="Bertilsson S."/>
            <person name="Dopson M."/>
        </authorList>
    </citation>
    <scope>NUCLEOTIDE SEQUENCE</scope>
    <source>
        <strain evidence="1">TM448A00161</strain>
    </source>
</reference>
<accession>A0A6H1ZAC4</accession>
<organism evidence="1">
    <name type="scientific">viral metagenome</name>
    <dbReference type="NCBI Taxonomy" id="1070528"/>
    <lineage>
        <taxon>unclassified sequences</taxon>
        <taxon>metagenomes</taxon>
        <taxon>organismal metagenomes</taxon>
    </lineage>
</organism>